<dbReference type="SUPFAM" id="SSF56436">
    <property type="entry name" value="C-type lectin-like"/>
    <property type="match status" value="1"/>
</dbReference>
<dbReference type="InterPro" id="IPR016186">
    <property type="entry name" value="C-type_lectin-like/link_sf"/>
</dbReference>
<organism evidence="1 2">
    <name type="scientific">Oncorhynchus mykiss</name>
    <name type="common">Rainbow trout</name>
    <name type="synonym">Salmo gairdneri</name>
    <dbReference type="NCBI Taxonomy" id="8022"/>
    <lineage>
        <taxon>Eukaryota</taxon>
        <taxon>Metazoa</taxon>
        <taxon>Chordata</taxon>
        <taxon>Craniata</taxon>
        <taxon>Vertebrata</taxon>
        <taxon>Euteleostomi</taxon>
        <taxon>Actinopterygii</taxon>
        <taxon>Neopterygii</taxon>
        <taxon>Teleostei</taxon>
        <taxon>Protacanthopterygii</taxon>
        <taxon>Salmoniformes</taxon>
        <taxon>Salmonidae</taxon>
        <taxon>Salmoninae</taxon>
        <taxon>Oncorhynchus</taxon>
    </lineage>
</organism>
<keyword evidence="2" id="KW-1185">Reference proteome</keyword>
<name>A0A8K9WSR2_ONCMY</name>
<sequence>MKNVRKKSMTSEPSIRNVQLIVCPQGWKKIGRSCYYVSTEKKSWKESRQDSDLVSERVRKRETSRKREIWNSLNKQQNKELSIHNVDE</sequence>
<protein>
    <submittedName>
        <fullName evidence="1">Uncharacterized protein</fullName>
    </submittedName>
</protein>
<dbReference type="InterPro" id="IPR016187">
    <property type="entry name" value="CTDL_fold"/>
</dbReference>
<dbReference type="AlphaFoldDB" id="A0A8K9WSR2"/>
<reference evidence="1" key="3">
    <citation type="submission" date="2025-09" db="UniProtKB">
        <authorList>
            <consortium name="Ensembl"/>
        </authorList>
    </citation>
    <scope>IDENTIFICATION</scope>
</reference>
<dbReference type="Proteomes" id="UP000694395">
    <property type="component" value="Chromosome 10"/>
</dbReference>
<reference evidence="1" key="2">
    <citation type="submission" date="2025-08" db="UniProtKB">
        <authorList>
            <consortium name="Ensembl"/>
        </authorList>
    </citation>
    <scope>IDENTIFICATION</scope>
</reference>
<dbReference type="Ensembl" id="ENSOMYT00000141525.1">
    <property type="protein sequence ID" value="ENSOMYP00000121570.1"/>
    <property type="gene ID" value="ENSOMYG00000077448.1"/>
</dbReference>
<proteinExistence type="predicted"/>
<accession>A0A8K9WSR2</accession>
<dbReference type="Gene3D" id="3.10.100.10">
    <property type="entry name" value="Mannose-Binding Protein A, subunit A"/>
    <property type="match status" value="1"/>
</dbReference>
<reference evidence="1" key="1">
    <citation type="submission" date="2020-07" db="EMBL/GenBank/DDBJ databases">
        <title>A long reads based de novo assembly of the rainbow trout Arlee double haploid line genome.</title>
        <authorList>
            <person name="Gao G."/>
            <person name="Palti Y."/>
        </authorList>
    </citation>
    <scope>NUCLEOTIDE SEQUENCE [LARGE SCALE GENOMIC DNA]</scope>
</reference>
<evidence type="ECO:0000313" key="1">
    <source>
        <dbReference type="Ensembl" id="ENSOMYP00000121570.1"/>
    </source>
</evidence>
<evidence type="ECO:0000313" key="2">
    <source>
        <dbReference type="Proteomes" id="UP000694395"/>
    </source>
</evidence>